<reference evidence="1 2" key="1">
    <citation type="submission" date="2021-06" db="EMBL/GenBank/DDBJ databases">
        <title>Caerostris extrusa draft genome.</title>
        <authorList>
            <person name="Kono N."/>
            <person name="Arakawa K."/>
        </authorList>
    </citation>
    <scope>NUCLEOTIDE SEQUENCE [LARGE SCALE GENOMIC DNA]</scope>
</reference>
<organism evidence="1 2">
    <name type="scientific">Caerostris extrusa</name>
    <name type="common">Bark spider</name>
    <name type="synonym">Caerostris bankana</name>
    <dbReference type="NCBI Taxonomy" id="172846"/>
    <lineage>
        <taxon>Eukaryota</taxon>
        <taxon>Metazoa</taxon>
        <taxon>Ecdysozoa</taxon>
        <taxon>Arthropoda</taxon>
        <taxon>Chelicerata</taxon>
        <taxon>Arachnida</taxon>
        <taxon>Araneae</taxon>
        <taxon>Araneomorphae</taxon>
        <taxon>Entelegynae</taxon>
        <taxon>Araneoidea</taxon>
        <taxon>Araneidae</taxon>
        <taxon>Caerostris</taxon>
    </lineage>
</organism>
<name>A0AAV4Y037_CAEEX</name>
<dbReference type="Proteomes" id="UP001054945">
    <property type="component" value="Unassembled WGS sequence"/>
</dbReference>
<dbReference type="EMBL" id="BPLR01018576">
    <property type="protein sequence ID" value="GIZ00692.1"/>
    <property type="molecule type" value="Genomic_DNA"/>
</dbReference>
<keyword evidence="2" id="KW-1185">Reference proteome</keyword>
<accession>A0AAV4Y037</accession>
<proteinExistence type="predicted"/>
<comment type="caution">
    <text evidence="1">The sequence shown here is derived from an EMBL/GenBank/DDBJ whole genome shotgun (WGS) entry which is preliminary data.</text>
</comment>
<protein>
    <submittedName>
        <fullName evidence="1">Uncharacterized protein</fullName>
    </submittedName>
</protein>
<evidence type="ECO:0000313" key="2">
    <source>
        <dbReference type="Proteomes" id="UP001054945"/>
    </source>
</evidence>
<gene>
    <name evidence="1" type="ORF">CEXT_525551</name>
</gene>
<dbReference type="AlphaFoldDB" id="A0AAV4Y037"/>
<evidence type="ECO:0000313" key="1">
    <source>
        <dbReference type="EMBL" id="GIZ00692.1"/>
    </source>
</evidence>
<sequence>MESFFFIFSCALREKFRFALLARIRDAQDEVMENAFPDPDGNSDWMVGRRRARQGWLLTIDERTTDSTNTFWDGSSYKSISQCMAANNTH</sequence>